<evidence type="ECO:0000256" key="6">
    <source>
        <dbReference type="SAM" id="Phobius"/>
    </source>
</evidence>
<feature type="transmembrane region" description="Helical" evidence="6">
    <location>
        <begin position="157"/>
        <end position="178"/>
    </location>
</feature>
<evidence type="ECO:0000313" key="9">
    <source>
        <dbReference type="Proteomes" id="UP000245444"/>
    </source>
</evidence>
<dbReference type="EMBL" id="CP029553">
    <property type="protein sequence ID" value="AWN45151.1"/>
    <property type="molecule type" value="Genomic_DNA"/>
</dbReference>
<dbReference type="OrthoDB" id="4474610at2"/>
<feature type="transmembrane region" description="Helical" evidence="6">
    <location>
        <begin position="283"/>
        <end position="307"/>
    </location>
</feature>
<keyword evidence="2 6" id="KW-0812">Transmembrane</keyword>
<feature type="transmembrane region" description="Helical" evidence="6">
    <location>
        <begin position="342"/>
        <end position="366"/>
    </location>
</feature>
<accession>A0A2U8WI05</accession>
<evidence type="ECO:0000256" key="5">
    <source>
        <dbReference type="SAM" id="MobiDB-lite"/>
    </source>
</evidence>
<dbReference type="PANTHER" id="PTHR11662">
    <property type="entry name" value="SOLUTE CARRIER FAMILY 17"/>
    <property type="match status" value="1"/>
</dbReference>
<keyword evidence="4 6" id="KW-0472">Membrane</keyword>
<organism evidence="8 9">
    <name type="scientific">Methylobacterium terrae</name>
    <dbReference type="NCBI Taxonomy" id="2202827"/>
    <lineage>
        <taxon>Bacteria</taxon>
        <taxon>Pseudomonadati</taxon>
        <taxon>Pseudomonadota</taxon>
        <taxon>Alphaproteobacteria</taxon>
        <taxon>Hyphomicrobiales</taxon>
        <taxon>Methylobacteriaceae</taxon>
        <taxon>Methylobacterium</taxon>
    </lineage>
</organism>
<dbReference type="SUPFAM" id="SSF103473">
    <property type="entry name" value="MFS general substrate transporter"/>
    <property type="match status" value="1"/>
</dbReference>
<evidence type="ECO:0000256" key="2">
    <source>
        <dbReference type="ARBA" id="ARBA00022692"/>
    </source>
</evidence>
<gene>
    <name evidence="8" type="ORF">DK419_01425</name>
</gene>
<feature type="transmembrane region" description="Helical" evidence="6">
    <location>
        <begin position="378"/>
        <end position="402"/>
    </location>
</feature>
<dbReference type="GO" id="GO:0015134">
    <property type="term" value="F:hexuronate transmembrane transporter activity"/>
    <property type="evidence" value="ECO:0007669"/>
    <property type="project" value="TreeGrafter"/>
</dbReference>
<dbReference type="InterPro" id="IPR011701">
    <property type="entry name" value="MFS"/>
</dbReference>
<reference evidence="8 9" key="1">
    <citation type="submission" date="2018-05" db="EMBL/GenBank/DDBJ databases">
        <title>Complete Genome Sequence of Methylobacterium sp. 17Sr1-28.</title>
        <authorList>
            <person name="Srinivasan S."/>
        </authorList>
    </citation>
    <scope>NUCLEOTIDE SEQUENCE [LARGE SCALE GENOMIC DNA]</scope>
    <source>
        <strain evidence="8 9">17Sr1-28</strain>
    </source>
</reference>
<dbReference type="Gene3D" id="1.20.1250.20">
    <property type="entry name" value="MFS general substrate transporter like domains"/>
    <property type="match status" value="2"/>
</dbReference>
<dbReference type="AlphaFoldDB" id="A0A2U8WI05"/>
<dbReference type="InterPro" id="IPR036259">
    <property type="entry name" value="MFS_trans_sf"/>
</dbReference>
<comment type="subcellular location">
    <subcellularLocation>
        <location evidence="1">Membrane</location>
        <topology evidence="1">Multi-pass membrane protein</topology>
    </subcellularLocation>
</comment>
<dbReference type="CDD" id="cd17319">
    <property type="entry name" value="MFS_ExuT_GudP_like"/>
    <property type="match status" value="1"/>
</dbReference>
<feature type="transmembrane region" description="Helical" evidence="6">
    <location>
        <begin position="408"/>
        <end position="428"/>
    </location>
</feature>
<dbReference type="InterPro" id="IPR020846">
    <property type="entry name" value="MFS_dom"/>
</dbReference>
<feature type="transmembrane region" description="Helical" evidence="6">
    <location>
        <begin position="100"/>
        <end position="120"/>
    </location>
</feature>
<evidence type="ECO:0000313" key="8">
    <source>
        <dbReference type="EMBL" id="AWN45151.1"/>
    </source>
</evidence>
<dbReference type="KEGG" id="mtea:DK419_01425"/>
<feature type="region of interest" description="Disordered" evidence="5">
    <location>
        <begin position="1"/>
        <end position="21"/>
    </location>
</feature>
<dbReference type="InterPro" id="IPR050382">
    <property type="entry name" value="MFS_Na/Anion_cotransporter"/>
</dbReference>
<dbReference type="PROSITE" id="PS50850">
    <property type="entry name" value="MFS"/>
    <property type="match status" value="1"/>
</dbReference>
<dbReference type="GO" id="GO:0016020">
    <property type="term" value="C:membrane"/>
    <property type="evidence" value="ECO:0007669"/>
    <property type="project" value="UniProtKB-SubCell"/>
</dbReference>
<protein>
    <submittedName>
        <fullName evidence="8">MFS transporter</fullName>
    </submittedName>
</protein>
<dbReference type="Proteomes" id="UP000245444">
    <property type="component" value="Chromosome"/>
</dbReference>
<feature type="transmembrane region" description="Helical" evidence="6">
    <location>
        <begin position="319"/>
        <end position="336"/>
    </location>
</feature>
<evidence type="ECO:0000256" key="3">
    <source>
        <dbReference type="ARBA" id="ARBA00022989"/>
    </source>
</evidence>
<name>A0A2U8WI05_9HYPH</name>
<evidence type="ECO:0000256" key="1">
    <source>
        <dbReference type="ARBA" id="ARBA00004141"/>
    </source>
</evidence>
<keyword evidence="9" id="KW-1185">Reference proteome</keyword>
<feature type="domain" description="Major facilitator superfamily (MFS) profile" evidence="7">
    <location>
        <begin position="31"/>
        <end position="432"/>
    </location>
</feature>
<evidence type="ECO:0000256" key="4">
    <source>
        <dbReference type="ARBA" id="ARBA00023136"/>
    </source>
</evidence>
<keyword evidence="3 6" id="KW-1133">Transmembrane helix</keyword>
<evidence type="ECO:0000259" key="7">
    <source>
        <dbReference type="PROSITE" id="PS50850"/>
    </source>
</evidence>
<feature type="transmembrane region" description="Helical" evidence="6">
    <location>
        <begin position="185"/>
        <end position="204"/>
    </location>
</feature>
<sequence>MGKVSGLRTQTRKVSGLRTQAGKPSGLRWRILALVGLGTVVNYIDRNTLGVLAPVLKDQLGVSTEQYSFIVAAFQISYGVMQPAAGFLTDLIGLRTGYCLFALVWGSACALHALAGNWQAMAAFRGLLGLGEAAAIPSAVKTSTLWFPPRERSIATGWFNTGSSVGAMIAPPLVVWLSLTWSWQVAFVVTGLMSVGVAALWWLLYRDPHDHPGLGEAERAHIGTDAPRAVLAKPSVGAVVGRRQFWGIAVARFLTEPAWQTFSYWIPLYMVSARGMDIKQFALFAWLPFLAADLGCVLSGYLSPYLARRFRISLANSRIAGIGIGAVCMVGPGLIGLASSPFAAICLFSLGAFAHQVLSSLLYAVVTDNFAPHEVATATGFCGMAGYLGGTLFSLLIGQLAGRIGFEPLFACLTVFDLVALLVVWLVLGERRRGRPLPAGAAAH</sequence>
<dbReference type="RefSeq" id="WP_109957521.1">
    <property type="nucleotide sequence ID" value="NZ_CP029553.1"/>
</dbReference>
<dbReference type="PANTHER" id="PTHR11662:SF285">
    <property type="entry name" value="HEXURONATE TRANSPORTER"/>
    <property type="match status" value="1"/>
</dbReference>
<dbReference type="Pfam" id="PF07690">
    <property type="entry name" value="MFS_1"/>
    <property type="match status" value="1"/>
</dbReference>
<proteinExistence type="predicted"/>